<evidence type="ECO:0000259" key="3">
    <source>
        <dbReference type="PROSITE" id="PS51635"/>
    </source>
</evidence>
<keyword evidence="2" id="KW-0378">Hydrolase</keyword>
<dbReference type="PROSITE" id="PS51635">
    <property type="entry name" value="PNPLA"/>
    <property type="match status" value="1"/>
</dbReference>
<protein>
    <submittedName>
        <fullName evidence="4">Patatin-like phospholipase/acyl hydrolase</fullName>
    </submittedName>
</protein>
<dbReference type="Proteomes" id="UP001230005">
    <property type="component" value="Unassembled WGS sequence"/>
</dbReference>
<dbReference type="PANTHER" id="PTHR24138:SF10">
    <property type="entry name" value="PHOSPHOLIPASE A2"/>
    <property type="match status" value="1"/>
</dbReference>
<feature type="short sequence motif" description="GXSXG" evidence="2">
    <location>
        <begin position="40"/>
        <end position="44"/>
    </location>
</feature>
<feature type="active site" description="Proton acceptor" evidence="2">
    <location>
        <position position="168"/>
    </location>
</feature>
<dbReference type="Pfam" id="PF01734">
    <property type="entry name" value="Patatin"/>
    <property type="match status" value="1"/>
</dbReference>
<dbReference type="Gene3D" id="3.40.1090.10">
    <property type="entry name" value="Cytosolic phospholipase A2 catalytic domain"/>
    <property type="match status" value="1"/>
</dbReference>
<feature type="short sequence motif" description="DGA/G" evidence="2">
    <location>
        <begin position="168"/>
        <end position="170"/>
    </location>
</feature>
<evidence type="ECO:0000256" key="1">
    <source>
        <dbReference type="ARBA" id="ARBA00023098"/>
    </source>
</evidence>
<accession>A0ABT9ZTT4</accession>
<dbReference type="PANTHER" id="PTHR24138">
    <property type="entry name" value="INTRACELLLAR PHOSPHOLIPASE A FAMILY"/>
    <property type="match status" value="1"/>
</dbReference>
<gene>
    <name evidence="4" type="ORF">J2S74_002035</name>
</gene>
<evidence type="ECO:0000313" key="5">
    <source>
        <dbReference type="Proteomes" id="UP001230005"/>
    </source>
</evidence>
<name>A0ABT9ZTT4_9BACI</name>
<sequence length="303" mass="34347">MKMLCIDGGGIRGVFPIKILAAIERELGDPLVDFFDVIAGTSTGAVIAASVTLKRDMNELLNKYKKYGEMIFKRQAKLGIFKSVYSDKYLRHFLKESFGQLTLNEIRKPLILPSVDVTHGKPYVFRSNYGNYDRKDLTIPLWDAVLSSCSAPLYFPPNNIKNRYLSVDGGLWANNPSLVCVTEGLRFFKKPIEDIRIFSLGTGEQNIDFSIEKDMAWGMTKWLPIQFTSMKVTPKLLDLALNLSSETVTYQCKTLLGENYLRINKELGGEVPFDDVSSINQLLELADQAYKEERDKIISFIKK</sequence>
<feature type="active site" description="Nucleophile" evidence="2">
    <location>
        <position position="42"/>
    </location>
</feature>
<evidence type="ECO:0000256" key="2">
    <source>
        <dbReference type="PROSITE-ProRule" id="PRU01161"/>
    </source>
</evidence>
<feature type="domain" description="PNPLA" evidence="3">
    <location>
        <begin position="4"/>
        <end position="181"/>
    </location>
</feature>
<comment type="caution">
    <text evidence="4">The sequence shown here is derived from an EMBL/GenBank/DDBJ whole genome shotgun (WGS) entry which is preliminary data.</text>
</comment>
<dbReference type="SUPFAM" id="SSF52151">
    <property type="entry name" value="FabD/lysophospholipase-like"/>
    <property type="match status" value="1"/>
</dbReference>
<keyword evidence="5" id="KW-1185">Reference proteome</keyword>
<dbReference type="CDD" id="cd07199">
    <property type="entry name" value="Pat17_PNPLA8_PNPLA9_like"/>
    <property type="match status" value="1"/>
</dbReference>
<keyword evidence="2" id="KW-0442">Lipid degradation</keyword>
<feature type="short sequence motif" description="GXGXXG" evidence="2">
    <location>
        <begin position="8"/>
        <end position="13"/>
    </location>
</feature>
<evidence type="ECO:0000313" key="4">
    <source>
        <dbReference type="EMBL" id="MDQ0254656.1"/>
    </source>
</evidence>
<dbReference type="InterPro" id="IPR002641">
    <property type="entry name" value="PNPLA_dom"/>
</dbReference>
<dbReference type="NCBIfam" id="NF041079">
    <property type="entry name" value="CBASS_lipase"/>
    <property type="match status" value="1"/>
</dbReference>
<dbReference type="InterPro" id="IPR047156">
    <property type="entry name" value="Teg/CotR/CapV-like"/>
</dbReference>
<organism evidence="4 5">
    <name type="scientific">Evansella vedderi</name>
    <dbReference type="NCBI Taxonomy" id="38282"/>
    <lineage>
        <taxon>Bacteria</taxon>
        <taxon>Bacillati</taxon>
        <taxon>Bacillota</taxon>
        <taxon>Bacilli</taxon>
        <taxon>Bacillales</taxon>
        <taxon>Bacillaceae</taxon>
        <taxon>Evansella</taxon>
    </lineage>
</organism>
<proteinExistence type="predicted"/>
<dbReference type="EMBL" id="JAUSUG010000007">
    <property type="protein sequence ID" value="MDQ0254656.1"/>
    <property type="molecule type" value="Genomic_DNA"/>
</dbReference>
<dbReference type="InterPro" id="IPR016035">
    <property type="entry name" value="Acyl_Trfase/lysoPLipase"/>
</dbReference>
<dbReference type="RefSeq" id="WP_307324922.1">
    <property type="nucleotide sequence ID" value="NZ_JAUSUG010000007.1"/>
</dbReference>
<reference evidence="4 5" key="1">
    <citation type="submission" date="2023-07" db="EMBL/GenBank/DDBJ databases">
        <title>Genomic Encyclopedia of Type Strains, Phase IV (KMG-IV): sequencing the most valuable type-strain genomes for metagenomic binning, comparative biology and taxonomic classification.</title>
        <authorList>
            <person name="Goeker M."/>
        </authorList>
    </citation>
    <scope>NUCLEOTIDE SEQUENCE [LARGE SCALE GENOMIC DNA]</scope>
    <source>
        <strain evidence="4 5">DSM 9768</strain>
    </source>
</reference>
<keyword evidence="1 2" id="KW-0443">Lipid metabolism</keyword>